<dbReference type="AlphaFoldDB" id="A0A7V8KRH7"/>
<keyword evidence="2" id="KW-0548">Nucleotidyltransferase</keyword>
<protein>
    <recommendedName>
        <fullName evidence="11">CRESS-DNA virus Rep endonuclease domain-containing protein</fullName>
    </recommendedName>
</protein>
<evidence type="ECO:0000256" key="7">
    <source>
        <dbReference type="ARBA" id="ARBA00022759"/>
    </source>
</evidence>
<dbReference type="GO" id="GO:0046872">
    <property type="term" value="F:metal ion binding"/>
    <property type="evidence" value="ECO:0007669"/>
    <property type="project" value="UniProtKB-KW"/>
</dbReference>
<name>A0A7V8KRH7_9BIFI</name>
<evidence type="ECO:0000256" key="10">
    <source>
        <dbReference type="ARBA" id="ARBA00023125"/>
    </source>
</evidence>
<evidence type="ECO:0000256" key="9">
    <source>
        <dbReference type="ARBA" id="ARBA00023124"/>
    </source>
</evidence>
<evidence type="ECO:0000256" key="3">
    <source>
        <dbReference type="ARBA" id="ARBA00022705"/>
    </source>
</evidence>
<dbReference type="GO" id="GO:0004519">
    <property type="term" value="F:endonuclease activity"/>
    <property type="evidence" value="ECO:0007669"/>
    <property type="project" value="UniProtKB-KW"/>
</dbReference>
<dbReference type="PROSITE" id="PS52020">
    <property type="entry name" value="CRESS_DNA_REP"/>
    <property type="match status" value="1"/>
</dbReference>
<evidence type="ECO:0000256" key="2">
    <source>
        <dbReference type="ARBA" id="ARBA00022695"/>
    </source>
</evidence>
<evidence type="ECO:0000256" key="5">
    <source>
        <dbReference type="ARBA" id="ARBA00022723"/>
    </source>
</evidence>
<keyword evidence="8" id="KW-0378">Hydrolase</keyword>
<keyword evidence="6" id="KW-0547">Nucleotide-binding</keyword>
<sequence length="321" mass="34886">MACAEIGKTGTFHLHMAACFAGRNGGTARTLVELFPTADIEVARGSVDAVVAYLEKSGKWADGEKGETTVVPPIAMGASLVPNPGMAQSGTEGKVSKRDARWNTLFNLMTAHGKTVTDLLMDSKTAVMAKDLLPALDRLEATIRDRQSHTRDVRFICVTVRDERLLPSVRAEVRRYLDSKGDWGEWDFSLAVQPSVRADTRTLLIDRPPAGGSAVDYTYQLISGAPMRVPQGYGRGFWAAWTTVVVVCTDLPKLLESLHPCRVFVGEDDQPGCIAGRLDSMDEHGDSPMSLREIGAAFEVIDVQNITADNTRTDDCGGETR</sequence>
<evidence type="ECO:0000256" key="4">
    <source>
        <dbReference type="ARBA" id="ARBA00022722"/>
    </source>
</evidence>
<evidence type="ECO:0000313" key="12">
    <source>
        <dbReference type="EMBL" id="KFI83664.1"/>
    </source>
</evidence>
<keyword evidence="5" id="KW-0479">Metal-binding</keyword>
<evidence type="ECO:0000256" key="6">
    <source>
        <dbReference type="ARBA" id="ARBA00022741"/>
    </source>
</evidence>
<gene>
    <name evidence="12" type="ORF">BPULL_0950</name>
</gene>
<keyword evidence="4" id="KW-0540">Nuclease</keyword>
<evidence type="ECO:0000313" key="13">
    <source>
        <dbReference type="Proteomes" id="UP000029109"/>
    </source>
</evidence>
<keyword evidence="1" id="KW-0808">Transferase</keyword>
<evidence type="ECO:0000256" key="8">
    <source>
        <dbReference type="ARBA" id="ARBA00022801"/>
    </source>
</evidence>
<organism evidence="12 13">
    <name type="scientific">Bifidobacterium pullorum</name>
    <dbReference type="NCBI Taxonomy" id="78448"/>
    <lineage>
        <taxon>Bacteria</taxon>
        <taxon>Bacillati</taxon>
        <taxon>Actinomycetota</taxon>
        <taxon>Actinomycetes</taxon>
        <taxon>Bifidobacteriales</taxon>
        <taxon>Bifidobacteriaceae</taxon>
        <taxon>Bifidobacterium</taxon>
    </lineage>
</organism>
<dbReference type="Gene3D" id="3.40.1310.20">
    <property type="match status" value="1"/>
</dbReference>
<keyword evidence="3" id="KW-0235">DNA replication</keyword>
<feature type="domain" description="CRESS-DNA virus Rep endonuclease" evidence="11">
    <location>
        <begin position="1"/>
        <end position="68"/>
    </location>
</feature>
<dbReference type="GO" id="GO:0003677">
    <property type="term" value="F:DNA binding"/>
    <property type="evidence" value="ECO:0007669"/>
    <property type="project" value="UniProtKB-KW"/>
</dbReference>
<proteinExistence type="predicted"/>
<dbReference type="GO" id="GO:0006260">
    <property type="term" value="P:DNA replication"/>
    <property type="evidence" value="ECO:0007669"/>
    <property type="project" value="UniProtKB-KW"/>
</dbReference>
<reference evidence="12 13" key="1">
    <citation type="submission" date="2014-03" db="EMBL/GenBank/DDBJ databases">
        <title>Genomics of Bifidobacteria.</title>
        <authorList>
            <person name="Ventura M."/>
            <person name="Milani C."/>
            <person name="Lugli G.A."/>
        </authorList>
    </citation>
    <scope>NUCLEOTIDE SEQUENCE [LARGE SCALE GENOMIC DNA]</scope>
    <source>
        <strain evidence="12 13">LMG 21816</strain>
    </source>
</reference>
<keyword evidence="10" id="KW-0238">DNA-binding</keyword>
<dbReference type="GO" id="GO:0016787">
    <property type="term" value="F:hydrolase activity"/>
    <property type="evidence" value="ECO:0007669"/>
    <property type="project" value="UniProtKB-KW"/>
</dbReference>
<evidence type="ECO:0000259" key="11">
    <source>
        <dbReference type="PROSITE" id="PS52020"/>
    </source>
</evidence>
<dbReference type="GO" id="GO:0016779">
    <property type="term" value="F:nucleotidyltransferase activity"/>
    <property type="evidence" value="ECO:0007669"/>
    <property type="project" value="UniProtKB-KW"/>
</dbReference>
<comment type="caution">
    <text evidence="12">The sequence shown here is derived from an EMBL/GenBank/DDBJ whole genome shotgun (WGS) entry which is preliminary data.</text>
</comment>
<dbReference type="GO" id="GO:0000166">
    <property type="term" value="F:nucleotide binding"/>
    <property type="evidence" value="ECO:0007669"/>
    <property type="project" value="UniProtKB-KW"/>
</dbReference>
<dbReference type="Proteomes" id="UP000029109">
    <property type="component" value="Unassembled WGS sequence"/>
</dbReference>
<accession>A0A7V8KRH7</accession>
<keyword evidence="9" id="KW-0190">Covalent protein-DNA linkage</keyword>
<dbReference type="EMBL" id="JGZJ01000005">
    <property type="protein sequence ID" value="KFI83664.1"/>
    <property type="molecule type" value="Genomic_DNA"/>
</dbReference>
<keyword evidence="7" id="KW-0255">Endonuclease</keyword>
<dbReference type="InterPro" id="IPR049912">
    <property type="entry name" value="CRESS_DNA_REP"/>
</dbReference>
<evidence type="ECO:0000256" key="1">
    <source>
        <dbReference type="ARBA" id="ARBA00022679"/>
    </source>
</evidence>